<keyword evidence="2" id="KW-1185">Reference proteome</keyword>
<evidence type="ECO:0000313" key="1">
    <source>
        <dbReference type="EMBL" id="AAT29021.2"/>
    </source>
</evidence>
<proteinExistence type="predicted"/>
<dbReference type="HOGENOM" id="CLU_2969448_0_0_9"/>
<gene>
    <name evidence="1" type="ordered locus">GBAA_pXO2_0091</name>
</gene>
<organism evidence="1 2">
    <name type="scientific">Bacillus anthracis</name>
    <name type="common">anthrax bacterium</name>
    <dbReference type="NCBI Taxonomy" id="1392"/>
    <lineage>
        <taxon>Bacteria</taxon>
        <taxon>Bacillati</taxon>
        <taxon>Bacillota</taxon>
        <taxon>Bacilli</taxon>
        <taxon>Bacillales</taxon>
        <taxon>Bacillaceae</taxon>
        <taxon>Bacillus</taxon>
        <taxon>Bacillus cereus group</taxon>
    </lineage>
</organism>
<evidence type="ECO:0000313" key="2">
    <source>
        <dbReference type="Proteomes" id="UP000000594"/>
    </source>
</evidence>
<accession>Q6F018</accession>
<keyword evidence="1" id="KW-0614">Plasmid</keyword>
<protein>
    <submittedName>
        <fullName evidence="1">Conserved domain protein</fullName>
    </submittedName>
</protein>
<reference evidence="1 2" key="1">
    <citation type="journal article" date="2009" name="J. Bacteriol.">
        <title>The complete genome sequence of Bacillus anthracis Ames 'Ancestor'.</title>
        <authorList>
            <person name="Ravel J."/>
            <person name="Jiang L."/>
            <person name="Stanley S.T."/>
            <person name="Wilson M.R."/>
            <person name="Decker R.S."/>
            <person name="Read T.D."/>
            <person name="Worsham P."/>
            <person name="Keim P.S."/>
            <person name="Salzberg S.L."/>
            <person name="Fraser-Liggett C.M."/>
            <person name="Rasko D.A."/>
        </authorList>
    </citation>
    <scope>NUCLEOTIDE SEQUENCE [LARGE SCALE GENOMIC DNA]</scope>
    <source>
        <strain evidence="2">Ames ancestor</strain>
        <plasmid evidence="2">pXO2</plasmid>
    </source>
</reference>
<name>Q6F018_BACAN</name>
<sequence length="58" mass="7038">MGYIYLPLRYVKLYIYIYIKRKKEGEYPPPLLVLLSSEFITRWTIYKDPFHCNCTSPC</sequence>
<dbReference type="KEGG" id="bar:GBAA_pXO2_0091"/>
<dbReference type="Proteomes" id="UP000000594">
    <property type="component" value="Plasmid pXO2"/>
</dbReference>
<geneLocation type="plasmid" evidence="1 2">
    <name>pXO2</name>
</geneLocation>
<dbReference type="EMBL" id="AE017335">
    <property type="protein sequence ID" value="AAT29021.2"/>
    <property type="molecule type" value="Genomic_DNA"/>
</dbReference>
<dbReference type="AlphaFoldDB" id="Q6F018"/>